<dbReference type="EMBL" id="QQZY01000015">
    <property type="protein sequence ID" value="RDI73190.1"/>
    <property type="molecule type" value="Genomic_DNA"/>
</dbReference>
<keyword evidence="3" id="KW-1185">Reference proteome</keyword>
<dbReference type="PIRSF" id="PIRSF000429">
    <property type="entry name" value="Ac-CoA_Ac_transf"/>
    <property type="match status" value="1"/>
</dbReference>
<dbReference type="InterPro" id="IPR055140">
    <property type="entry name" value="Thiolase_C_2"/>
</dbReference>
<keyword evidence="2" id="KW-0808">Transferase</keyword>
<dbReference type="Proteomes" id="UP000254134">
    <property type="component" value="Unassembled WGS sequence"/>
</dbReference>
<evidence type="ECO:0000313" key="2">
    <source>
        <dbReference type="EMBL" id="RDI73190.1"/>
    </source>
</evidence>
<sequence length="374" mass="39402">MITGVAESPYARHPGSNVTTRTVLVDAARRALADAGLAPADIDGLGVASFSLAPDHAIDLAVSLGLRVRWLMDSANGGASAIEMLQHARSAVEAEDAKHVLLVAGDRLNPDAFVRLVDEYNSATRDYLSPLPTGGPNVLFAMLTQRHMKRHQIGREEYGKLVVTQRSWAQANPGAVYREPMTLDEYLRAPIVADPLSIFDCVPVVTGANAIVVSGEATGSAVRVRALKALHNHDGQDGDGLDTGLGEIAPELWHESGIGPGDVDVVSVYDDYPAMALVQLEDLGFADDGDIRRLIEQRLATRELPVNTSGGQLSAGQAGAAGGMHGLVEVVGQLRGTAGSRQIRGARVGVVSGYGMVAYRYGACANAAVLEKIV</sequence>
<reference evidence="2 3" key="1">
    <citation type="submission" date="2018-07" db="EMBL/GenBank/DDBJ databases">
        <title>High-quality-draft genome sequence of Gaiella occulta.</title>
        <authorList>
            <person name="Severino R."/>
            <person name="Froufe H.J.C."/>
            <person name="Rainey F.A."/>
            <person name="Barroso C."/>
            <person name="Albuquerque L."/>
            <person name="Lobo-Da-Cunha A."/>
            <person name="Da Costa M.S."/>
            <person name="Egas C."/>
        </authorList>
    </citation>
    <scope>NUCLEOTIDE SEQUENCE [LARGE SCALE GENOMIC DNA]</scope>
    <source>
        <strain evidence="2 3">F2-233</strain>
    </source>
</reference>
<gene>
    <name evidence="2" type="ORF">Gocc_3089</name>
</gene>
<proteinExistence type="predicted"/>
<protein>
    <submittedName>
        <fullName evidence="2">Acetyl-CoA acetyltransferase</fullName>
    </submittedName>
</protein>
<accession>A0A7M2YTW3</accession>
<dbReference type="GO" id="GO:0016747">
    <property type="term" value="F:acyltransferase activity, transferring groups other than amino-acyl groups"/>
    <property type="evidence" value="ECO:0007669"/>
    <property type="project" value="InterPro"/>
</dbReference>
<dbReference type="Pfam" id="PF22691">
    <property type="entry name" value="Thiolase_C_1"/>
    <property type="match status" value="1"/>
</dbReference>
<dbReference type="OrthoDB" id="9785768at2"/>
<dbReference type="PANTHER" id="PTHR42870">
    <property type="entry name" value="ACETYL-COA C-ACETYLTRANSFERASE"/>
    <property type="match status" value="1"/>
</dbReference>
<feature type="domain" description="Thiolase C-terminal" evidence="1">
    <location>
        <begin position="242"/>
        <end position="358"/>
    </location>
</feature>
<dbReference type="PANTHER" id="PTHR42870:SF1">
    <property type="entry name" value="NON-SPECIFIC LIPID-TRANSFER PROTEIN-LIKE 2"/>
    <property type="match status" value="1"/>
</dbReference>
<comment type="caution">
    <text evidence="2">The sequence shown here is derived from an EMBL/GenBank/DDBJ whole genome shotgun (WGS) entry which is preliminary data.</text>
</comment>
<dbReference type="CDD" id="cd00829">
    <property type="entry name" value="SCP-x_thiolase"/>
    <property type="match status" value="1"/>
</dbReference>
<evidence type="ECO:0000313" key="3">
    <source>
        <dbReference type="Proteomes" id="UP000254134"/>
    </source>
</evidence>
<dbReference type="AlphaFoldDB" id="A0A7M2YTW3"/>
<reference evidence="3" key="2">
    <citation type="journal article" date="2019" name="MicrobiologyOpen">
        <title>High-quality draft genome sequence of Gaiella occulta isolated from a 150 meter deep mineral water borehole and comparison with the genome sequences of other deep-branching lineages of the phylum Actinobacteria.</title>
        <authorList>
            <person name="Severino R."/>
            <person name="Froufe H.J.C."/>
            <person name="Barroso C."/>
            <person name="Albuquerque L."/>
            <person name="Lobo-da-Cunha A."/>
            <person name="da Costa M.S."/>
            <person name="Egas C."/>
        </authorList>
    </citation>
    <scope>NUCLEOTIDE SEQUENCE [LARGE SCALE GENOMIC DNA]</scope>
    <source>
        <strain evidence="3">F2-233</strain>
    </source>
</reference>
<organism evidence="2 3">
    <name type="scientific">Gaiella occulta</name>
    <dbReference type="NCBI Taxonomy" id="1002870"/>
    <lineage>
        <taxon>Bacteria</taxon>
        <taxon>Bacillati</taxon>
        <taxon>Actinomycetota</taxon>
        <taxon>Thermoleophilia</taxon>
        <taxon>Gaiellales</taxon>
        <taxon>Gaiellaceae</taxon>
        <taxon>Gaiella</taxon>
    </lineage>
</organism>
<dbReference type="InterPro" id="IPR002155">
    <property type="entry name" value="Thiolase"/>
</dbReference>
<name>A0A7M2YTW3_9ACTN</name>
<dbReference type="Gene3D" id="3.40.47.10">
    <property type="match status" value="1"/>
</dbReference>
<dbReference type="SUPFAM" id="SSF53901">
    <property type="entry name" value="Thiolase-like"/>
    <property type="match status" value="2"/>
</dbReference>
<evidence type="ECO:0000259" key="1">
    <source>
        <dbReference type="Pfam" id="PF22691"/>
    </source>
</evidence>
<dbReference type="RefSeq" id="WP_114797469.1">
    <property type="nucleotide sequence ID" value="NZ_QQZY01000015.1"/>
</dbReference>
<dbReference type="InterPro" id="IPR016039">
    <property type="entry name" value="Thiolase-like"/>
</dbReference>